<evidence type="ECO:0000259" key="2">
    <source>
        <dbReference type="PROSITE" id="PS50885"/>
    </source>
</evidence>
<dbReference type="SUPFAM" id="SSF103190">
    <property type="entry name" value="Sensory domain-like"/>
    <property type="match status" value="1"/>
</dbReference>
<keyword evidence="4" id="KW-1185">Reference proteome</keyword>
<dbReference type="InterPro" id="IPR033462">
    <property type="entry name" value="Cache_3-Cache_2"/>
</dbReference>
<gene>
    <name evidence="3" type="ORF">Ga0061069_1231</name>
</gene>
<keyword evidence="1" id="KW-0812">Transmembrane</keyword>
<dbReference type="GO" id="GO:0016020">
    <property type="term" value="C:membrane"/>
    <property type="evidence" value="ECO:0007669"/>
    <property type="project" value="InterPro"/>
</dbReference>
<feature type="domain" description="HAMP" evidence="2">
    <location>
        <begin position="309"/>
        <end position="349"/>
    </location>
</feature>
<dbReference type="Pfam" id="PF17201">
    <property type="entry name" value="Cache_3-Cache_2"/>
    <property type="match status" value="1"/>
</dbReference>
<sequence>MASSFTHRLQFRILVPITLLVIAVIAIATYTLARNAQTQVDEEIQRESHQQIGEIVRTLDITKTLIDEQVHGSMKLLTERGQQLGAATLGAPVSLGDKTVPELLFGKTAMVNQFDLVDGVTKLFGGTATLFVRSGDDFVRVSTNVKKPDGARAVGTLLDPKGKVIGDIRNGKAFYGVVQILGNPFITGYEPMRDASGNIVGIWYVGYKAQIDAIKTEVSKLQLLHGGILEVTDKTGKTIFATSNTPSQIDPQDWISMSEQVPGWGFTVTTRYPKSTIASHTWSRILPILLGGAFMVLAILGVTAYLLRRLVIRPLSEAVHVAQRVAEGDLSVRVVAASKDETGQLLTAMG</sequence>
<evidence type="ECO:0000313" key="4">
    <source>
        <dbReference type="Proteomes" id="UP000183649"/>
    </source>
</evidence>
<feature type="non-terminal residue" evidence="3">
    <location>
        <position position="350"/>
    </location>
</feature>
<dbReference type="GO" id="GO:0007165">
    <property type="term" value="P:signal transduction"/>
    <property type="evidence" value="ECO:0007669"/>
    <property type="project" value="InterPro"/>
</dbReference>
<dbReference type="AlphaFoldDB" id="A0A0K6ICD9"/>
<organism evidence="3 4">
    <name type="scientific">Thiomonas bhubaneswarensis</name>
    <dbReference type="NCBI Taxonomy" id="339866"/>
    <lineage>
        <taxon>Bacteria</taxon>
        <taxon>Pseudomonadati</taxon>
        <taxon>Pseudomonadota</taxon>
        <taxon>Betaproteobacteria</taxon>
        <taxon>Burkholderiales</taxon>
        <taxon>Thiomonas</taxon>
    </lineage>
</organism>
<dbReference type="Proteomes" id="UP000183649">
    <property type="component" value="Unassembled WGS sequence"/>
</dbReference>
<reference evidence="4" key="1">
    <citation type="submission" date="2015-08" db="EMBL/GenBank/DDBJ databases">
        <authorList>
            <person name="Varghese N."/>
        </authorList>
    </citation>
    <scope>NUCLEOTIDE SEQUENCE [LARGE SCALE GENOMIC DNA]</scope>
    <source>
        <strain evidence="4">DSM 18181</strain>
    </source>
</reference>
<dbReference type="Pfam" id="PF00672">
    <property type="entry name" value="HAMP"/>
    <property type="match status" value="1"/>
</dbReference>
<keyword evidence="1" id="KW-0472">Membrane</keyword>
<protein>
    <submittedName>
        <fullName evidence="3">HAMP domain</fullName>
    </submittedName>
</protein>
<dbReference type="OrthoDB" id="9763018at2"/>
<dbReference type="InterPro" id="IPR029151">
    <property type="entry name" value="Sensor-like_sf"/>
</dbReference>
<dbReference type="SUPFAM" id="SSF158472">
    <property type="entry name" value="HAMP domain-like"/>
    <property type="match status" value="1"/>
</dbReference>
<evidence type="ECO:0000256" key="1">
    <source>
        <dbReference type="SAM" id="Phobius"/>
    </source>
</evidence>
<name>A0A0K6ICD9_9BURK</name>
<keyword evidence="1" id="KW-1133">Transmembrane helix</keyword>
<proteinExistence type="predicted"/>
<dbReference type="InterPro" id="IPR003660">
    <property type="entry name" value="HAMP_dom"/>
</dbReference>
<dbReference type="Gene3D" id="6.10.340.10">
    <property type="match status" value="1"/>
</dbReference>
<accession>A0A0K6ICD9</accession>
<dbReference type="RefSeq" id="WP_141655822.1">
    <property type="nucleotide sequence ID" value="NZ_CYHF01000023.1"/>
</dbReference>
<dbReference type="EMBL" id="CYHF01000023">
    <property type="protein sequence ID" value="CUB00987.1"/>
    <property type="molecule type" value="Genomic_DNA"/>
</dbReference>
<dbReference type="CDD" id="cd06225">
    <property type="entry name" value="HAMP"/>
    <property type="match status" value="1"/>
</dbReference>
<feature type="transmembrane region" description="Helical" evidence="1">
    <location>
        <begin position="285"/>
        <end position="307"/>
    </location>
</feature>
<dbReference type="PROSITE" id="PS50885">
    <property type="entry name" value="HAMP"/>
    <property type="match status" value="1"/>
</dbReference>
<evidence type="ECO:0000313" key="3">
    <source>
        <dbReference type="EMBL" id="CUB00987.1"/>
    </source>
</evidence>
<feature type="transmembrane region" description="Helical" evidence="1">
    <location>
        <begin position="12"/>
        <end position="33"/>
    </location>
</feature>